<dbReference type="GO" id="GO:0008270">
    <property type="term" value="F:zinc ion binding"/>
    <property type="evidence" value="ECO:0007669"/>
    <property type="project" value="InterPro"/>
</dbReference>
<protein>
    <recommendedName>
        <fullName evidence="6">Zn(2)-C6 fungal-type domain-containing protein</fullName>
    </recommendedName>
</protein>
<comment type="caution">
    <text evidence="7">The sequence shown here is derived from an EMBL/GenBank/DDBJ whole genome shotgun (WGS) entry which is preliminary data.</text>
</comment>
<proteinExistence type="predicted"/>
<evidence type="ECO:0000313" key="8">
    <source>
        <dbReference type="Proteomes" id="UP001295794"/>
    </source>
</evidence>
<evidence type="ECO:0000256" key="4">
    <source>
        <dbReference type="ARBA" id="ARBA00023242"/>
    </source>
</evidence>
<dbReference type="InterPro" id="IPR001138">
    <property type="entry name" value="Zn2Cys6_DnaBD"/>
</dbReference>
<dbReference type="GO" id="GO:0000981">
    <property type="term" value="F:DNA-binding transcription factor activity, RNA polymerase II-specific"/>
    <property type="evidence" value="ECO:0007669"/>
    <property type="project" value="InterPro"/>
</dbReference>
<dbReference type="InterPro" id="IPR050987">
    <property type="entry name" value="AtrR-like"/>
</dbReference>
<dbReference type="GO" id="GO:0005634">
    <property type="term" value="C:nucleus"/>
    <property type="evidence" value="ECO:0007669"/>
    <property type="project" value="UniProtKB-SubCell"/>
</dbReference>
<keyword evidence="3" id="KW-0238">DNA-binding</keyword>
<evidence type="ECO:0000256" key="3">
    <source>
        <dbReference type="ARBA" id="ARBA00023125"/>
    </source>
</evidence>
<dbReference type="SMART" id="SM00066">
    <property type="entry name" value="GAL4"/>
    <property type="match status" value="1"/>
</dbReference>
<keyword evidence="4" id="KW-0539">Nucleus</keyword>
<dbReference type="EMBL" id="CAVNYO010000465">
    <property type="protein sequence ID" value="CAK5283026.1"/>
    <property type="molecule type" value="Genomic_DNA"/>
</dbReference>
<evidence type="ECO:0000259" key="6">
    <source>
        <dbReference type="PROSITE" id="PS50048"/>
    </source>
</evidence>
<dbReference type="PROSITE" id="PS00463">
    <property type="entry name" value="ZN2_CY6_FUNGAL_1"/>
    <property type="match status" value="1"/>
</dbReference>
<accession>A0AAD2HVQ3</accession>
<feature type="compositionally biased region" description="Polar residues" evidence="5">
    <location>
        <begin position="130"/>
        <end position="149"/>
    </location>
</feature>
<dbReference type="PANTHER" id="PTHR46910">
    <property type="entry name" value="TRANSCRIPTION FACTOR PDR1"/>
    <property type="match status" value="1"/>
</dbReference>
<keyword evidence="8" id="KW-1185">Reference proteome</keyword>
<dbReference type="InterPro" id="IPR036864">
    <property type="entry name" value="Zn2-C6_fun-type_DNA-bd_sf"/>
</dbReference>
<dbReference type="AlphaFoldDB" id="A0AAD2HVQ3"/>
<organism evidence="7 8">
    <name type="scientific">Mycena citricolor</name>
    <dbReference type="NCBI Taxonomy" id="2018698"/>
    <lineage>
        <taxon>Eukaryota</taxon>
        <taxon>Fungi</taxon>
        <taxon>Dikarya</taxon>
        <taxon>Basidiomycota</taxon>
        <taxon>Agaricomycotina</taxon>
        <taxon>Agaricomycetes</taxon>
        <taxon>Agaricomycetidae</taxon>
        <taxon>Agaricales</taxon>
        <taxon>Marasmiineae</taxon>
        <taxon>Mycenaceae</taxon>
        <taxon>Mycena</taxon>
    </lineage>
</organism>
<dbReference type="Pfam" id="PF00172">
    <property type="entry name" value="Zn_clus"/>
    <property type="match status" value="1"/>
</dbReference>
<evidence type="ECO:0000256" key="2">
    <source>
        <dbReference type="ARBA" id="ARBA00022723"/>
    </source>
</evidence>
<sequence length="189" mass="20019">MSGSSNSSKSAVDSSMFSKRRRAYMACTNCRQRKIKCITSSDGDFRPCTRCAKRNLQCEYVAVPEEFGYGYQTDSASSGSTNASGQYLAAAGASWAPQAITPPSAGLNNYMQPSAGGPSSQRASGAPVQPYTSSRGDYSTQLRAPQQGSGLPAAGYPYAGNYYTGYGSTHQQQYSQQQMYAAGGPTQPV</sequence>
<feature type="domain" description="Zn(2)-C6 fungal-type" evidence="6">
    <location>
        <begin position="26"/>
        <end position="60"/>
    </location>
</feature>
<dbReference type="PANTHER" id="PTHR46910:SF3">
    <property type="entry name" value="HALOTOLERANCE PROTEIN 9-RELATED"/>
    <property type="match status" value="1"/>
</dbReference>
<evidence type="ECO:0000313" key="7">
    <source>
        <dbReference type="EMBL" id="CAK5283026.1"/>
    </source>
</evidence>
<reference evidence="7" key="1">
    <citation type="submission" date="2023-11" db="EMBL/GenBank/DDBJ databases">
        <authorList>
            <person name="De Vega J J."/>
            <person name="De Vega J J."/>
        </authorList>
    </citation>
    <scope>NUCLEOTIDE SEQUENCE</scope>
</reference>
<feature type="compositionally biased region" description="Polar residues" evidence="5">
    <location>
        <begin position="106"/>
        <end position="123"/>
    </location>
</feature>
<dbReference type="CDD" id="cd00067">
    <property type="entry name" value="GAL4"/>
    <property type="match status" value="1"/>
</dbReference>
<dbReference type="PROSITE" id="PS50048">
    <property type="entry name" value="ZN2_CY6_FUNGAL_2"/>
    <property type="match status" value="1"/>
</dbReference>
<keyword evidence="2" id="KW-0479">Metal-binding</keyword>
<dbReference type="Gene3D" id="4.10.240.10">
    <property type="entry name" value="Zn(2)-C6 fungal-type DNA-binding domain"/>
    <property type="match status" value="1"/>
</dbReference>
<dbReference type="Proteomes" id="UP001295794">
    <property type="component" value="Unassembled WGS sequence"/>
</dbReference>
<dbReference type="SUPFAM" id="SSF57701">
    <property type="entry name" value="Zn2/Cys6 DNA-binding domain"/>
    <property type="match status" value="1"/>
</dbReference>
<dbReference type="GO" id="GO:0003677">
    <property type="term" value="F:DNA binding"/>
    <property type="evidence" value="ECO:0007669"/>
    <property type="project" value="UniProtKB-KW"/>
</dbReference>
<gene>
    <name evidence="7" type="ORF">MYCIT1_LOCUS35239</name>
</gene>
<feature type="region of interest" description="Disordered" evidence="5">
    <location>
        <begin position="106"/>
        <end position="151"/>
    </location>
</feature>
<evidence type="ECO:0000256" key="5">
    <source>
        <dbReference type="SAM" id="MobiDB-lite"/>
    </source>
</evidence>
<evidence type="ECO:0000256" key="1">
    <source>
        <dbReference type="ARBA" id="ARBA00004123"/>
    </source>
</evidence>
<name>A0AAD2HVQ3_9AGAR</name>
<comment type="subcellular location">
    <subcellularLocation>
        <location evidence="1">Nucleus</location>
    </subcellularLocation>
</comment>